<proteinExistence type="predicted"/>
<reference evidence="1" key="1">
    <citation type="submission" date="2020-07" db="EMBL/GenBank/DDBJ databases">
        <title>Clarias magur genome sequencing, assembly and annotation.</title>
        <authorList>
            <person name="Kushwaha B."/>
            <person name="Kumar R."/>
            <person name="Das P."/>
            <person name="Joshi C.G."/>
            <person name="Kumar D."/>
            <person name="Nagpure N.S."/>
            <person name="Pandey M."/>
            <person name="Agarwal S."/>
            <person name="Srivastava S."/>
            <person name="Singh M."/>
            <person name="Sahoo L."/>
            <person name="Jayasankar P."/>
            <person name="Meher P.K."/>
            <person name="Koringa P.G."/>
            <person name="Iquebal M.A."/>
            <person name="Das S.P."/>
            <person name="Bit A."/>
            <person name="Patnaik S."/>
            <person name="Patel N."/>
            <person name="Shah T.M."/>
            <person name="Hinsu A."/>
            <person name="Jena J.K."/>
        </authorList>
    </citation>
    <scope>NUCLEOTIDE SEQUENCE</scope>
    <source>
        <strain evidence="1">CIFAMagur01</strain>
        <tissue evidence="1">Testis</tissue>
    </source>
</reference>
<protein>
    <submittedName>
        <fullName evidence="1">Uncharacterized protein</fullName>
    </submittedName>
</protein>
<name>A0A8J4UTZ9_CLAMG</name>
<evidence type="ECO:0000313" key="1">
    <source>
        <dbReference type="EMBL" id="KAF5903575.1"/>
    </source>
</evidence>
<evidence type="ECO:0000313" key="2">
    <source>
        <dbReference type="Proteomes" id="UP000727407"/>
    </source>
</evidence>
<keyword evidence="2" id="KW-1185">Reference proteome</keyword>
<dbReference type="AlphaFoldDB" id="A0A8J4UTZ9"/>
<dbReference type="EMBL" id="QNUK01000071">
    <property type="protein sequence ID" value="KAF5903575.1"/>
    <property type="molecule type" value="Genomic_DNA"/>
</dbReference>
<dbReference type="Proteomes" id="UP000727407">
    <property type="component" value="Unassembled WGS sequence"/>
</dbReference>
<accession>A0A8J4UTZ9</accession>
<gene>
    <name evidence="1" type="ORF">DAT39_006718</name>
</gene>
<comment type="caution">
    <text evidence="1">The sequence shown here is derived from an EMBL/GenBank/DDBJ whole genome shotgun (WGS) entry which is preliminary data.</text>
</comment>
<sequence>MTVRRSERDGSLSAQRLKQLNNMPAAIYKQPRSLIKHSRQWDPLACRLNRIAAATKNHVVRWMTSSRDSNYI</sequence>
<organism evidence="1 2">
    <name type="scientific">Clarias magur</name>
    <name type="common">Asian catfish</name>
    <name type="synonym">Macropteronotus magur</name>
    <dbReference type="NCBI Taxonomy" id="1594786"/>
    <lineage>
        <taxon>Eukaryota</taxon>
        <taxon>Metazoa</taxon>
        <taxon>Chordata</taxon>
        <taxon>Craniata</taxon>
        <taxon>Vertebrata</taxon>
        <taxon>Euteleostomi</taxon>
        <taxon>Actinopterygii</taxon>
        <taxon>Neopterygii</taxon>
        <taxon>Teleostei</taxon>
        <taxon>Ostariophysi</taxon>
        <taxon>Siluriformes</taxon>
        <taxon>Clariidae</taxon>
        <taxon>Clarias</taxon>
    </lineage>
</organism>